<evidence type="ECO:0000259" key="8">
    <source>
        <dbReference type="PROSITE" id="PS51144"/>
    </source>
</evidence>
<dbReference type="SUPFAM" id="SSF51069">
    <property type="entry name" value="Carbonic anhydrase"/>
    <property type="match status" value="1"/>
</dbReference>
<dbReference type="eggNOG" id="KOG0382">
    <property type="taxonomic scope" value="Eukaryota"/>
</dbReference>
<name>W3XHS6_PESFW</name>
<comment type="similarity">
    <text evidence="1">Belongs to the alpha-carbonic anhydrase family.</text>
</comment>
<dbReference type="KEGG" id="pfy:PFICI_02791"/>
<keyword evidence="7" id="KW-0732">Signal</keyword>
<dbReference type="OMA" id="FQTYEGS"/>
<dbReference type="HOGENOM" id="CLU_039326_0_1_1"/>
<evidence type="ECO:0000256" key="7">
    <source>
        <dbReference type="SAM" id="SignalP"/>
    </source>
</evidence>
<dbReference type="InterPro" id="IPR023561">
    <property type="entry name" value="Carbonic_anhydrase_a-class"/>
</dbReference>
<dbReference type="Pfam" id="PF00194">
    <property type="entry name" value="Carb_anhydrase"/>
    <property type="match status" value="2"/>
</dbReference>
<sequence>MQLIQKTYILGALVAPVLGFCGSHTHLSARAEEGEVKINTFGYFGSIGPENWAALDAANSLCATGTRQSPINMADGQFHMLSASDITLEMPDQPEGAEFENLGTTVEVVLEGKGGKLSLAGVEYELKQFHIHHPSEHLDNGTSVEMEVHNVFESADGQLAVIGVYLESDLGSLVNVATRARRQEALPAGTTNFTIMASSALPETDAILSPMLETVFEKVDEIAAPGSKVTTGSLVFSEYIAALMSGGFQSYSGSLTTPPCSEGVNWLVATQRLKVSPAAVRRVSSVVKFNSRITQNLLGEPNILNFATVNSAAQA</sequence>
<dbReference type="AlphaFoldDB" id="W3XHS6"/>
<organism evidence="9 10">
    <name type="scientific">Pestalotiopsis fici (strain W106-1 / CGMCC3.15140)</name>
    <dbReference type="NCBI Taxonomy" id="1229662"/>
    <lineage>
        <taxon>Eukaryota</taxon>
        <taxon>Fungi</taxon>
        <taxon>Dikarya</taxon>
        <taxon>Ascomycota</taxon>
        <taxon>Pezizomycotina</taxon>
        <taxon>Sordariomycetes</taxon>
        <taxon>Xylariomycetidae</taxon>
        <taxon>Amphisphaeriales</taxon>
        <taxon>Sporocadaceae</taxon>
        <taxon>Pestalotiopsis</taxon>
    </lineage>
</organism>
<dbReference type="InParanoid" id="W3XHS6"/>
<keyword evidence="5" id="KW-0456">Lyase</keyword>
<dbReference type="InterPro" id="IPR041891">
    <property type="entry name" value="Alpha_CA_prokaryot-like"/>
</dbReference>
<dbReference type="EC" id="4.2.1.1" evidence="2"/>
<dbReference type="PANTHER" id="PTHR18952:SF265">
    <property type="entry name" value="CARBONIC ANHYDRASE"/>
    <property type="match status" value="1"/>
</dbReference>
<dbReference type="OrthoDB" id="429145at2759"/>
<dbReference type="InterPro" id="IPR001148">
    <property type="entry name" value="CA_dom"/>
</dbReference>
<dbReference type="RefSeq" id="XP_007829563.1">
    <property type="nucleotide sequence ID" value="XM_007831372.1"/>
</dbReference>
<dbReference type="GO" id="GO:0008270">
    <property type="term" value="F:zinc ion binding"/>
    <property type="evidence" value="ECO:0007669"/>
    <property type="project" value="InterPro"/>
</dbReference>
<evidence type="ECO:0000256" key="6">
    <source>
        <dbReference type="ARBA" id="ARBA00048348"/>
    </source>
</evidence>
<reference evidence="10" key="1">
    <citation type="journal article" date="2015" name="BMC Genomics">
        <title>Genomic and transcriptomic analysis of the endophytic fungus Pestalotiopsis fici reveals its lifestyle and high potential for synthesis of natural products.</title>
        <authorList>
            <person name="Wang X."/>
            <person name="Zhang X."/>
            <person name="Liu L."/>
            <person name="Xiang M."/>
            <person name="Wang W."/>
            <person name="Sun X."/>
            <person name="Che Y."/>
            <person name="Guo L."/>
            <person name="Liu G."/>
            <person name="Guo L."/>
            <person name="Wang C."/>
            <person name="Yin W.B."/>
            <person name="Stadler M."/>
            <person name="Zhang X."/>
            <person name="Liu X."/>
        </authorList>
    </citation>
    <scope>NUCLEOTIDE SEQUENCE [LARGE SCALE GENOMIC DNA]</scope>
    <source>
        <strain evidence="10">W106-1 / CGMCC3.15140</strain>
    </source>
</reference>
<proteinExistence type="inferred from homology"/>
<dbReference type="EMBL" id="KI912110">
    <property type="protein sequence ID" value="ETS84766.1"/>
    <property type="molecule type" value="Genomic_DNA"/>
</dbReference>
<evidence type="ECO:0000256" key="2">
    <source>
        <dbReference type="ARBA" id="ARBA00012925"/>
    </source>
</evidence>
<feature type="chain" id="PRO_5004836188" description="carbonic anhydrase" evidence="7">
    <location>
        <begin position="20"/>
        <end position="315"/>
    </location>
</feature>
<evidence type="ECO:0000256" key="5">
    <source>
        <dbReference type="ARBA" id="ARBA00023239"/>
    </source>
</evidence>
<dbReference type="PROSITE" id="PS51144">
    <property type="entry name" value="ALPHA_CA_2"/>
    <property type="match status" value="1"/>
</dbReference>
<protein>
    <recommendedName>
        <fullName evidence="2">carbonic anhydrase</fullName>
        <ecNumber evidence="2">4.2.1.1</ecNumber>
    </recommendedName>
</protein>
<dbReference type="PANTHER" id="PTHR18952">
    <property type="entry name" value="CARBONIC ANHYDRASE"/>
    <property type="match status" value="1"/>
</dbReference>
<evidence type="ECO:0000256" key="3">
    <source>
        <dbReference type="ARBA" id="ARBA00022723"/>
    </source>
</evidence>
<accession>W3XHS6</accession>
<keyword evidence="3" id="KW-0479">Metal-binding</keyword>
<dbReference type="GO" id="GO:0004089">
    <property type="term" value="F:carbonate dehydratase activity"/>
    <property type="evidence" value="ECO:0007669"/>
    <property type="project" value="UniProtKB-EC"/>
</dbReference>
<keyword evidence="4" id="KW-0862">Zinc</keyword>
<gene>
    <name evidence="9" type="ORF">PFICI_02791</name>
</gene>
<dbReference type="Proteomes" id="UP000030651">
    <property type="component" value="Unassembled WGS sequence"/>
</dbReference>
<dbReference type="InterPro" id="IPR036398">
    <property type="entry name" value="CA_dom_sf"/>
</dbReference>
<keyword evidence="10" id="KW-1185">Reference proteome</keyword>
<evidence type="ECO:0000256" key="4">
    <source>
        <dbReference type="ARBA" id="ARBA00022833"/>
    </source>
</evidence>
<dbReference type="CDD" id="cd03124">
    <property type="entry name" value="alpha_CA_prokaryotic_like"/>
    <property type="match status" value="1"/>
</dbReference>
<comment type="catalytic activity">
    <reaction evidence="6">
        <text>hydrogencarbonate + H(+) = CO2 + H2O</text>
        <dbReference type="Rhea" id="RHEA:10748"/>
        <dbReference type="ChEBI" id="CHEBI:15377"/>
        <dbReference type="ChEBI" id="CHEBI:15378"/>
        <dbReference type="ChEBI" id="CHEBI:16526"/>
        <dbReference type="ChEBI" id="CHEBI:17544"/>
        <dbReference type="EC" id="4.2.1.1"/>
    </reaction>
</comment>
<dbReference type="Gene3D" id="3.10.200.10">
    <property type="entry name" value="Alpha carbonic anhydrase"/>
    <property type="match status" value="1"/>
</dbReference>
<feature type="domain" description="Alpha-carbonic anhydrase" evidence="8">
    <location>
        <begin position="39"/>
        <end position="315"/>
    </location>
</feature>
<evidence type="ECO:0000313" key="9">
    <source>
        <dbReference type="EMBL" id="ETS84766.1"/>
    </source>
</evidence>
<dbReference type="SMART" id="SM01057">
    <property type="entry name" value="Carb_anhydrase"/>
    <property type="match status" value="1"/>
</dbReference>
<dbReference type="GeneID" id="19267804"/>
<evidence type="ECO:0000256" key="1">
    <source>
        <dbReference type="ARBA" id="ARBA00010718"/>
    </source>
</evidence>
<dbReference type="STRING" id="1229662.W3XHS6"/>
<evidence type="ECO:0000313" key="10">
    <source>
        <dbReference type="Proteomes" id="UP000030651"/>
    </source>
</evidence>
<feature type="signal peptide" evidence="7">
    <location>
        <begin position="1"/>
        <end position="19"/>
    </location>
</feature>